<evidence type="ECO:0000313" key="2">
    <source>
        <dbReference type="EMBL" id="MEA5365553.1"/>
    </source>
</evidence>
<accession>A0ABU5RHC3</accession>
<gene>
    <name evidence="2" type="ORF">VA596_38925</name>
</gene>
<organism evidence="2 3">
    <name type="scientific">Amycolatopsis heterodermiae</name>
    <dbReference type="NCBI Taxonomy" id="3110235"/>
    <lineage>
        <taxon>Bacteria</taxon>
        <taxon>Bacillati</taxon>
        <taxon>Actinomycetota</taxon>
        <taxon>Actinomycetes</taxon>
        <taxon>Pseudonocardiales</taxon>
        <taxon>Pseudonocardiaceae</taxon>
        <taxon>Amycolatopsis</taxon>
    </lineage>
</organism>
<evidence type="ECO:0000313" key="3">
    <source>
        <dbReference type="Proteomes" id="UP001304298"/>
    </source>
</evidence>
<comment type="caution">
    <text evidence="2">The sequence shown here is derived from an EMBL/GenBank/DDBJ whole genome shotgun (WGS) entry which is preliminary data.</text>
</comment>
<proteinExistence type="predicted"/>
<keyword evidence="3" id="KW-1185">Reference proteome</keyword>
<sequence length="161" mass="17283">MKRLFSRVCLVLGLALTTAAVAVPVADAGPASAAACPAKGTRFVTGTGPTVYLVGPSHDPSVSRLYVIPDPATYRALWGDGWEGIVTLPNVLNCWSRSYSLSGAYLTRVIGTEAVFIWDGNEGFRHIVNWDTFANRYRFSAAMIGWASQGTIDGARGPDWT</sequence>
<protein>
    <submittedName>
        <fullName evidence="2">Uncharacterized protein</fullName>
    </submittedName>
</protein>
<dbReference type="EMBL" id="JAYFSI010000012">
    <property type="protein sequence ID" value="MEA5365553.1"/>
    <property type="molecule type" value="Genomic_DNA"/>
</dbReference>
<dbReference type="Proteomes" id="UP001304298">
    <property type="component" value="Unassembled WGS sequence"/>
</dbReference>
<evidence type="ECO:0000256" key="1">
    <source>
        <dbReference type="SAM" id="SignalP"/>
    </source>
</evidence>
<reference evidence="2 3" key="1">
    <citation type="submission" date="2023-12" db="EMBL/GenBank/DDBJ databases">
        <title>Amycolatopsis sp. V23-08.</title>
        <authorList>
            <person name="Somphong A."/>
        </authorList>
    </citation>
    <scope>NUCLEOTIDE SEQUENCE [LARGE SCALE GENOMIC DNA]</scope>
    <source>
        <strain evidence="2 3">V23-08</strain>
    </source>
</reference>
<dbReference type="RefSeq" id="WP_323334166.1">
    <property type="nucleotide sequence ID" value="NZ_JAYFSI010000012.1"/>
</dbReference>
<name>A0ABU5RHC3_9PSEU</name>
<feature type="signal peptide" evidence="1">
    <location>
        <begin position="1"/>
        <end position="22"/>
    </location>
</feature>
<keyword evidence="1" id="KW-0732">Signal</keyword>
<feature type="chain" id="PRO_5047534607" evidence="1">
    <location>
        <begin position="23"/>
        <end position="161"/>
    </location>
</feature>